<evidence type="ECO:0000259" key="2">
    <source>
        <dbReference type="Pfam" id="PF00582"/>
    </source>
</evidence>
<gene>
    <name evidence="3" type="ORF">CRV04_00565</name>
</gene>
<feature type="domain" description="UspA" evidence="2">
    <location>
        <begin position="4"/>
        <end position="135"/>
    </location>
</feature>
<dbReference type="OrthoDB" id="5343004at2"/>
<accession>A0A4Q0XT76</accession>
<comment type="similarity">
    <text evidence="1">Belongs to the universal stress protein A family.</text>
</comment>
<dbReference type="PANTHER" id="PTHR46268:SF15">
    <property type="entry name" value="UNIVERSAL STRESS PROTEIN HP_0031"/>
    <property type="match status" value="1"/>
</dbReference>
<reference evidence="3 4" key="1">
    <citation type="submission" date="2017-10" db="EMBL/GenBank/DDBJ databases">
        <title>Genomics of the genus Arcobacter.</title>
        <authorList>
            <person name="Perez-Cataluna A."/>
            <person name="Figueras M.J."/>
        </authorList>
    </citation>
    <scope>NUCLEOTIDE SEQUENCE [LARGE SCALE GENOMIC DNA]</scope>
    <source>
        <strain evidence="3 4">CECT 8987</strain>
    </source>
</reference>
<proteinExistence type="inferred from homology"/>
<dbReference type="InterPro" id="IPR006016">
    <property type="entry name" value="UspA"/>
</dbReference>
<name>A0A4Q0XT76_9BACT</name>
<protein>
    <recommendedName>
        <fullName evidence="2">UspA domain-containing protein</fullName>
    </recommendedName>
</protein>
<dbReference type="EMBL" id="PDKN01000001">
    <property type="protein sequence ID" value="RXJ60542.1"/>
    <property type="molecule type" value="Genomic_DNA"/>
</dbReference>
<comment type="caution">
    <text evidence="3">The sequence shown here is derived from an EMBL/GenBank/DDBJ whole genome shotgun (WGS) entry which is preliminary data.</text>
</comment>
<dbReference type="SUPFAM" id="SSF52402">
    <property type="entry name" value="Adenine nucleotide alpha hydrolases-like"/>
    <property type="match status" value="2"/>
</dbReference>
<keyword evidence="4" id="KW-1185">Reference proteome</keyword>
<dbReference type="AlphaFoldDB" id="A0A4Q0XT76"/>
<dbReference type="CDD" id="cd00293">
    <property type="entry name" value="USP-like"/>
    <property type="match status" value="1"/>
</dbReference>
<organism evidence="3 4">
    <name type="scientific">Candidatus Marinarcus aquaticus</name>
    <dbReference type="NCBI Taxonomy" id="2044504"/>
    <lineage>
        <taxon>Bacteria</taxon>
        <taxon>Pseudomonadati</taxon>
        <taxon>Campylobacterota</taxon>
        <taxon>Epsilonproteobacteria</taxon>
        <taxon>Campylobacterales</taxon>
        <taxon>Arcobacteraceae</taxon>
        <taxon>Candidatus Marinarcus</taxon>
    </lineage>
</organism>
<evidence type="ECO:0000256" key="1">
    <source>
        <dbReference type="ARBA" id="ARBA00008791"/>
    </source>
</evidence>
<evidence type="ECO:0000313" key="3">
    <source>
        <dbReference type="EMBL" id="RXJ60542.1"/>
    </source>
</evidence>
<dbReference type="Proteomes" id="UP000290657">
    <property type="component" value="Unassembled WGS sequence"/>
</dbReference>
<evidence type="ECO:0000313" key="4">
    <source>
        <dbReference type="Proteomes" id="UP000290657"/>
    </source>
</evidence>
<dbReference type="Pfam" id="PF00582">
    <property type="entry name" value="Usp"/>
    <property type="match status" value="1"/>
</dbReference>
<dbReference type="PANTHER" id="PTHR46268">
    <property type="entry name" value="STRESS RESPONSE PROTEIN NHAX"/>
    <property type="match status" value="1"/>
</dbReference>
<dbReference type="Gene3D" id="3.40.50.12370">
    <property type="match status" value="1"/>
</dbReference>
<sequence>MMKETIIVGTDFSTNSFDVIHQALEFAQTHKYVVHIVHILEERFFAKTLKGYDTIYAHSFSELQMVFPHITKEQFHIPKEYLSLDDGIKSYVDSLGASLVILGSSGERGDALKQLLGSNIKSIVNSVEVPCLIIKTHGKKLKFENILIPTDLSEASQKNIHAVHKLMPNANLELLHSYSLPYERRLHFYGVDQKEILEYQKEVNTCAINNTYNFYESLDVDKNRIDLLIKQDALEVESLSKYALETNSDLISLHITGHFSFFPFDLLEFAPTDTLITKII</sequence>